<name>A0A4R7ZDB6_9ACTN</name>
<sequence>MADPTVELLVQRVVQFVEHDTGRRCRARTDELLAGLSPTEEHLLDRLANNLDVPARLAPSRSAVLARDPWQLDPDDTEPADDAFEEAYDERPAIRVLLTEMVARAANRLEPQGSVPESADQEQRDRLGWAVSRAYAESAVSELPRHVFTNGRRDDLGVFAQPVLEGDVSAARALAFAVGVRFSQTDKDVLRELVAAGRGAVAPTVAGKLLDRDPGFATLPGGRQQEAVVRLAAQRLEANFASRDPREARERELTEIVENRRDDIAGGATSVDEMNSWATDQVHKLHEFLAQHPGTEASPYAPDRAANLYEQAQRIQLAVHELTGTQQSLWDGDVPSPETVGRQTEYALRLTQDEALAVRDLTADGTDGPLSPERAATASQGIQKIATQYVRLAVPYGYNGRNEAAADSVAPRFIALQNAVANALAEDHLDDIIERTVPAQAAEQLRTTEPAYRDSEYAPAARAFAQAVDAAKGTEFPNETLRRMAGQGRAGIAMAAAHRLVSGSGVSPHEQPFAARIIADTIDQYFDDLPEQVERWRGGGYTGLAAQEVNDGAGYGEYLARLSLEIVKTYEESPGDAQRDSAEADRKAGRQSAAARFAPGHDPAATTFASVKIPTPAPDANGRTATDQSGKTLDR</sequence>
<protein>
    <submittedName>
        <fullName evidence="2">Uncharacterized protein</fullName>
    </submittedName>
</protein>
<comment type="caution">
    <text evidence="2">The sequence shown here is derived from an EMBL/GenBank/DDBJ whole genome shotgun (WGS) entry which is preliminary data.</text>
</comment>
<organism evidence="2 3">
    <name type="scientific">Kribbella kalugense</name>
    <dbReference type="NCBI Taxonomy" id="2512221"/>
    <lineage>
        <taxon>Bacteria</taxon>
        <taxon>Bacillati</taxon>
        <taxon>Actinomycetota</taxon>
        <taxon>Actinomycetes</taxon>
        <taxon>Propionibacteriales</taxon>
        <taxon>Kribbellaceae</taxon>
        <taxon>Kribbella</taxon>
    </lineage>
</organism>
<proteinExistence type="predicted"/>
<gene>
    <name evidence="2" type="ORF">EV650_6694</name>
</gene>
<keyword evidence="3" id="KW-1185">Reference proteome</keyword>
<evidence type="ECO:0000256" key="1">
    <source>
        <dbReference type="SAM" id="MobiDB-lite"/>
    </source>
</evidence>
<accession>A0A4R7ZDB6</accession>
<dbReference type="AlphaFoldDB" id="A0A4R7ZDB6"/>
<reference evidence="2 3" key="1">
    <citation type="submission" date="2019-03" db="EMBL/GenBank/DDBJ databases">
        <title>Genomic Encyclopedia of Type Strains, Phase III (KMG-III): the genomes of soil and plant-associated and newly described type strains.</title>
        <authorList>
            <person name="Whitman W."/>
        </authorList>
    </citation>
    <scope>NUCLEOTIDE SEQUENCE [LARGE SCALE GENOMIC DNA]</scope>
    <source>
        <strain evidence="2 3">VKM Ac-2570</strain>
    </source>
</reference>
<dbReference type="RefSeq" id="WP_134123101.1">
    <property type="nucleotide sequence ID" value="NZ_SODF01000003.1"/>
</dbReference>
<dbReference type="EMBL" id="SODF01000003">
    <property type="protein sequence ID" value="TDW15212.1"/>
    <property type="molecule type" value="Genomic_DNA"/>
</dbReference>
<feature type="compositionally biased region" description="Polar residues" evidence="1">
    <location>
        <begin position="623"/>
        <end position="635"/>
    </location>
</feature>
<evidence type="ECO:0000313" key="3">
    <source>
        <dbReference type="Proteomes" id="UP000295447"/>
    </source>
</evidence>
<dbReference type="Proteomes" id="UP000295447">
    <property type="component" value="Unassembled WGS sequence"/>
</dbReference>
<feature type="region of interest" description="Disordered" evidence="1">
    <location>
        <begin position="572"/>
        <end position="635"/>
    </location>
</feature>
<feature type="compositionally biased region" description="Basic and acidic residues" evidence="1">
    <location>
        <begin position="577"/>
        <end position="588"/>
    </location>
</feature>
<evidence type="ECO:0000313" key="2">
    <source>
        <dbReference type="EMBL" id="TDW15212.1"/>
    </source>
</evidence>
<dbReference type="OrthoDB" id="3805042at2"/>